<evidence type="ECO:0000259" key="3">
    <source>
        <dbReference type="Pfam" id="PF00589"/>
    </source>
</evidence>
<keyword evidence="1" id="KW-0233">DNA recombination</keyword>
<dbReference type="InterPro" id="IPR011010">
    <property type="entry name" value="DNA_brk_join_enz"/>
</dbReference>
<feature type="domain" description="Tyr recombinase" evidence="3">
    <location>
        <begin position="119"/>
        <end position="178"/>
    </location>
</feature>
<gene>
    <name evidence="4" type="ORF">CP976_42135</name>
</gene>
<dbReference type="Proteomes" id="UP000326598">
    <property type="component" value="Chromosome"/>
</dbReference>
<dbReference type="SUPFAM" id="SSF56349">
    <property type="entry name" value="DNA breaking-rejoining enzymes"/>
    <property type="match status" value="1"/>
</dbReference>
<sequence>MHGTSPGGCRSRTSRSACTGGIARLATPPRRPRRRCARRSRVRQTRSPASPHPARGTRRGRGPTAKRIRDPRTGAVPQVAAYDYNERVWNPPMPLLFQYDRSGEISAMNGDFLRKCLNDVLDATGLTDADGCPLDFDPHDFRRIFITDAIRSGLPPHIAQVIAGHSDINTTMGYNAIYPAEAIEAHRAFIARRRTLRPSEEYRTPTAEEWDAFLGHFERRKLSIGICARAFGTSCIHEHACVRCSMLRPEPDQRGRLIEIRDNLVARITEAEREGWLGELEGLEVSLAGAQDKLAQLDAELARRSTAVDLGIPTFRDIAGRDGTSPRQSG</sequence>
<dbReference type="InterPro" id="IPR002104">
    <property type="entry name" value="Integrase_catalytic"/>
</dbReference>
<dbReference type="GO" id="GO:0006310">
    <property type="term" value="P:DNA recombination"/>
    <property type="evidence" value="ECO:0007669"/>
    <property type="project" value="UniProtKB-KW"/>
</dbReference>
<dbReference type="Gene3D" id="1.10.443.10">
    <property type="entry name" value="Intergrase catalytic core"/>
    <property type="match status" value="1"/>
</dbReference>
<proteinExistence type="predicted"/>
<feature type="region of interest" description="Disordered" evidence="2">
    <location>
        <begin position="1"/>
        <end position="74"/>
    </location>
</feature>
<dbReference type="GO" id="GO:0003677">
    <property type="term" value="F:DNA binding"/>
    <property type="evidence" value="ECO:0007669"/>
    <property type="project" value="InterPro"/>
</dbReference>
<feature type="compositionally biased region" description="Basic residues" evidence="2">
    <location>
        <begin position="30"/>
        <end position="44"/>
    </location>
</feature>
<protein>
    <recommendedName>
        <fullName evidence="3">Tyr recombinase domain-containing protein</fullName>
    </recommendedName>
</protein>
<dbReference type="AlphaFoldDB" id="A0A5J6IN03"/>
<dbReference type="CDD" id="cd00397">
    <property type="entry name" value="DNA_BRE_C"/>
    <property type="match status" value="1"/>
</dbReference>
<accession>A0A5J6IN03</accession>
<evidence type="ECO:0000256" key="2">
    <source>
        <dbReference type="SAM" id="MobiDB-lite"/>
    </source>
</evidence>
<name>A0A5J6IN03_STRC4</name>
<organism evidence="4 5">
    <name type="scientific">Streptomyces coeruleorubidus</name>
    <dbReference type="NCBI Taxonomy" id="116188"/>
    <lineage>
        <taxon>Bacteria</taxon>
        <taxon>Bacillati</taxon>
        <taxon>Actinomycetota</taxon>
        <taxon>Actinomycetes</taxon>
        <taxon>Kitasatosporales</taxon>
        <taxon>Streptomycetaceae</taxon>
        <taxon>Streptomyces</taxon>
    </lineage>
</organism>
<evidence type="ECO:0000256" key="1">
    <source>
        <dbReference type="ARBA" id="ARBA00023172"/>
    </source>
</evidence>
<feature type="compositionally biased region" description="Basic residues" evidence="2">
    <location>
        <begin position="55"/>
        <end position="66"/>
    </location>
</feature>
<dbReference type="InterPro" id="IPR013762">
    <property type="entry name" value="Integrase-like_cat_sf"/>
</dbReference>
<evidence type="ECO:0000313" key="5">
    <source>
        <dbReference type="Proteomes" id="UP000326598"/>
    </source>
</evidence>
<evidence type="ECO:0000313" key="4">
    <source>
        <dbReference type="EMBL" id="QEV30027.1"/>
    </source>
</evidence>
<dbReference type="KEGG" id="scoe:CP976_42135"/>
<dbReference type="Pfam" id="PF00589">
    <property type="entry name" value="Phage_integrase"/>
    <property type="match status" value="1"/>
</dbReference>
<dbReference type="GO" id="GO:0015074">
    <property type="term" value="P:DNA integration"/>
    <property type="evidence" value="ECO:0007669"/>
    <property type="project" value="InterPro"/>
</dbReference>
<reference evidence="4 5" key="1">
    <citation type="submission" date="2017-09" db="EMBL/GenBank/DDBJ databases">
        <authorList>
            <person name="Lee N."/>
            <person name="Cho B.-K."/>
        </authorList>
    </citation>
    <scope>NUCLEOTIDE SEQUENCE [LARGE SCALE GENOMIC DNA]</scope>
    <source>
        <strain evidence="4 5">ATCC 13740</strain>
    </source>
</reference>
<dbReference type="EMBL" id="CP023694">
    <property type="protein sequence ID" value="QEV30027.1"/>
    <property type="molecule type" value="Genomic_DNA"/>
</dbReference>